<name>A0ABX1S6E7_9PSEU</name>
<evidence type="ECO:0000313" key="1">
    <source>
        <dbReference type="EMBL" id="NMH95926.1"/>
    </source>
</evidence>
<dbReference type="EMBL" id="JAAXLA010000002">
    <property type="protein sequence ID" value="NMH95926.1"/>
    <property type="molecule type" value="Genomic_DNA"/>
</dbReference>
<protein>
    <submittedName>
        <fullName evidence="1">Uncharacterized protein</fullName>
    </submittedName>
</protein>
<dbReference type="Proteomes" id="UP000820669">
    <property type="component" value="Unassembled WGS sequence"/>
</dbReference>
<dbReference type="Gene3D" id="1.25.40.10">
    <property type="entry name" value="Tetratricopeptide repeat domain"/>
    <property type="match status" value="1"/>
</dbReference>
<organism evidence="1 2">
    <name type="scientific">Pseudonocardia acidicola</name>
    <dbReference type="NCBI Taxonomy" id="2724939"/>
    <lineage>
        <taxon>Bacteria</taxon>
        <taxon>Bacillati</taxon>
        <taxon>Actinomycetota</taxon>
        <taxon>Actinomycetes</taxon>
        <taxon>Pseudonocardiales</taxon>
        <taxon>Pseudonocardiaceae</taxon>
        <taxon>Pseudonocardia</taxon>
    </lineage>
</organism>
<gene>
    <name evidence="1" type="ORF">HF526_01095</name>
</gene>
<dbReference type="RefSeq" id="WP_169379306.1">
    <property type="nucleotide sequence ID" value="NZ_JAAXLA010000002.1"/>
</dbReference>
<dbReference type="InterPro" id="IPR011990">
    <property type="entry name" value="TPR-like_helical_dom_sf"/>
</dbReference>
<comment type="caution">
    <text evidence="1">The sequence shown here is derived from an EMBL/GenBank/DDBJ whole genome shotgun (WGS) entry which is preliminary data.</text>
</comment>
<evidence type="ECO:0000313" key="2">
    <source>
        <dbReference type="Proteomes" id="UP000820669"/>
    </source>
</evidence>
<proteinExistence type="predicted"/>
<accession>A0ABX1S6E7</accession>
<keyword evidence="2" id="KW-1185">Reference proteome</keyword>
<sequence>MPGCLWADLRRCADPANTGPGLPTRGHLVPRRARTIRAGRSAEAMRACRACRRGLQDLGVQAAPHTRRLAAMAIGRHAEQQISSSG</sequence>
<reference evidence="1 2" key="1">
    <citation type="submission" date="2020-04" db="EMBL/GenBank/DDBJ databases">
        <authorList>
            <person name="Klaysubun C."/>
            <person name="Duangmal K."/>
            <person name="Lipun K."/>
        </authorList>
    </citation>
    <scope>NUCLEOTIDE SEQUENCE [LARGE SCALE GENOMIC DNA]</scope>
    <source>
        <strain evidence="1 2">K10HN5</strain>
    </source>
</reference>